<proteinExistence type="predicted"/>
<comment type="caution">
    <text evidence="1">The sequence shown here is derived from an EMBL/GenBank/DDBJ whole genome shotgun (WGS) entry which is preliminary data.</text>
</comment>
<dbReference type="PANTHER" id="PTHR38790">
    <property type="entry name" value="2EXR DOMAIN-CONTAINING PROTEIN-RELATED"/>
    <property type="match status" value="1"/>
</dbReference>
<gene>
    <name evidence="1" type="ORF">SLS60_005477</name>
</gene>
<dbReference type="PANTHER" id="PTHR38790:SF4">
    <property type="entry name" value="2EXR DOMAIN-CONTAINING PROTEIN"/>
    <property type="match status" value="1"/>
</dbReference>
<evidence type="ECO:0000313" key="2">
    <source>
        <dbReference type="Proteomes" id="UP001521785"/>
    </source>
</evidence>
<dbReference type="Proteomes" id="UP001521785">
    <property type="component" value="Unassembled WGS sequence"/>
</dbReference>
<dbReference type="EMBL" id="JAKJXO020000006">
    <property type="protein sequence ID" value="KAL1603885.1"/>
    <property type="molecule type" value="Genomic_DNA"/>
</dbReference>
<name>A0ABR3RHH7_9PLEO</name>
<sequence>MAEAITLRNQLESSFLRLPGEIRNKIYTYTFPGTVLSVVPYSGKLEDRSKGSYYLLFTCRQILAEAKKLCMGNVVLELPPLKHTFAFRRTVSLSTMESLRRVRVSRKLAQFMMCGKDHANTMQVIGSRLTSLEVVEVCHKHTRAGYGRALLNHRLRRATGNQILEVDFVCAALGVVSA</sequence>
<organism evidence="1 2">
    <name type="scientific">Paraconiothyrium brasiliense</name>
    <dbReference type="NCBI Taxonomy" id="300254"/>
    <lineage>
        <taxon>Eukaryota</taxon>
        <taxon>Fungi</taxon>
        <taxon>Dikarya</taxon>
        <taxon>Ascomycota</taxon>
        <taxon>Pezizomycotina</taxon>
        <taxon>Dothideomycetes</taxon>
        <taxon>Pleosporomycetidae</taxon>
        <taxon>Pleosporales</taxon>
        <taxon>Massarineae</taxon>
        <taxon>Didymosphaeriaceae</taxon>
        <taxon>Paraconiothyrium</taxon>
    </lineage>
</organism>
<keyword evidence="2" id="KW-1185">Reference proteome</keyword>
<protein>
    <submittedName>
        <fullName evidence="1">Uncharacterized protein</fullName>
    </submittedName>
</protein>
<evidence type="ECO:0000313" key="1">
    <source>
        <dbReference type="EMBL" id="KAL1603885.1"/>
    </source>
</evidence>
<accession>A0ABR3RHH7</accession>
<reference evidence="1 2" key="1">
    <citation type="submission" date="2024-02" db="EMBL/GenBank/DDBJ databases">
        <title>De novo assembly and annotation of 12 fungi associated with fruit tree decline syndrome in Ontario, Canada.</title>
        <authorList>
            <person name="Sulman M."/>
            <person name="Ellouze W."/>
            <person name="Ilyukhin E."/>
        </authorList>
    </citation>
    <scope>NUCLEOTIDE SEQUENCE [LARGE SCALE GENOMIC DNA]</scope>
    <source>
        <strain evidence="1 2">M42-189</strain>
    </source>
</reference>